<sequence length="195" mass="21226">MLKKLLGLAIITAFASTAVTPVIAADTPFYVGGQIGAAKLKETESGFSESFDFTTLSAVAGYSFNQYFAAEIRLGTGIRDESYSEGGFSEKFKISQQNLLLVKGTVPVSDAFSLYGLAGFGSVKFKYEEREPGFSYSETDTVDGFSWGVGAAFNITSNWSASLEYLQLPEETFREGPFTLKFKTSSVNLGVNYRF</sequence>
<evidence type="ECO:0000256" key="6">
    <source>
        <dbReference type="SAM" id="SignalP"/>
    </source>
</evidence>
<feature type="domain" description="Outer membrane protein beta-barrel" evidence="7">
    <location>
        <begin position="12"/>
        <end position="195"/>
    </location>
</feature>
<comment type="caution">
    <text evidence="8">The sequence shown here is derived from an EMBL/GenBank/DDBJ whole genome shotgun (WGS) entry which is preliminary data.</text>
</comment>
<evidence type="ECO:0000313" key="8">
    <source>
        <dbReference type="EMBL" id="GGW60647.1"/>
    </source>
</evidence>
<protein>
    <recommendedName>
        <fullName evidence="7">Outer membrane protein beta-barrel domain-containing protein</fullName>
    </recommendedName>
</protein>
<keyword evidence="9" id="KW-1185">Reference proteome</keyword>
<evidence type="ECO:0000256" key="4">
    <source>
        <dbReference type="ARBA" id="ARBA00022729"/>
    </source>
</evidence>
<keyword evidence="2" id="KW-1134">Transmembrane beta strand</keyword>
<dbReference type="EMBL" id="BMYR01000006">
    <property type="protein sequence ID" value="GGW60647.1"/>
    <property type="molecule type" value="Genomic_DNA"/>
</dbReference>
<dbReference type="Pfam" id="PF13505">
    <property type="entry name" value="OMP_b-brl"/>
    <property type="match status" value="1"/>
</dbReference>
<comment type="subcellular location">
    <subcellularLocation>
        <location evidence="1">Cell outer membrane</location>
        <topology evidence="1">Multi-pass membrane protein</topology>
    </subcellularLocation>
</comment>
<evidence type="ECO:0000259" key="7">
    <source>
        <dbReference type="Pfam" id="PF13505"/>
    </source>
</evidence>
<dbReference type="PANTHER" id="PTHR35892">
    <property type="entry name" value="OUTER MEMBRANE PROTEIN PAGN-RELATED"/>
    <property type="match status" value="1"/>
</dbReference>
<name>A0ABQ2WL20_9ALTE</name>
<gene>
    <name evidence="8" type="ORF">GCM10008111_15870</name>
</gene>
<evidence type="ECO:0000256" key="2">
    <source>
        <dbReference type="ARBA" id="ARBA00022452"/>
    </source>
</evidence>
<reference evidence="9" key="1">
    <citation type="journal article" date="2019" name="Int. J. Syst. Evol. Microbiol.">
        <title>The Global Catalogue of Microorganisms (GCM) 10K type strain sequencing project: providing services to taxonomists for standard genome sequencing and annotation.</title>
        <authorList>
            <consortium name="The Broad Institute Genomics Platform"/>
            <consortium name="The Broad Institute Genome Sequencing Center for Infectious Disease"/>
            <person name="Wu L."/>
            <person name="Ma J."/>
        </authorList>
    </citation>
    <scope>NUCLEOTIDE SEQUENCE [LARGE SCALE GENOMIC DNA]</scope>
    <source>
        <strain evidence="9">KCTC 23723</strain>
    </source>
</reference>
<dbReference type="RefSeq" id="WP_189482283.1">
    <property type="nucleotide sequence ID" value="NZ_BMYR01000006.1"/>
</dbReference>
<dbReference type="SUPFAM" id="SSF56925">
    <property type="entry name" value="OMPA-like"/>
    <property type="match status" value="1"/>
</dbReference>
<proteinExistence type="predicted"/>
<dbReference type="InterPro" id="IPR051723">
    <property type="entry name" value="Bact_OM_Invasion-Related"/>
</dbReference>
<dbReference type="Proteomes" id="UP000634667">
    <property type="component" value="Unassembled WGS sequence"/>
</dbReference>
<keyword evidence="3" id="KW-0812">Transmembrane</keyword>
<keyword evidence="5" id="KW-0472">Membrane</keyword>
<evidence type="ECO:0000256" key="1">
    <source>
        <dbReference type="ARBA" id="ARBA00004571"/>
    </source>
</evidence>
<dbReference type="PANTHER" id="PTHR35892:SF2">
    <property type="entry name" value="OUTER MEMBRANE PROTEIN PAGN"/>
    <property type="match status" value="1"/>
</dbReference>
<feature type="signal peptide" evidence="6">
    <location>
        <begin position="1"/>
        <end position="24"/>
    </location>
</feature>
<accession>A0ABQ2WL20</accession>
<evidence type="ECO:0000313" key="9">
    <source>
        <dbReference type="Proteomes" id="UP000634667"/>
    </source>
</evidence>
<organism evidence="8 9">
    <name type="scientific">Alishewanella tabrizica</name>
    <dbReference type="NCBI Taxonomy" id="671278"/>
    <lineage>
        <taxon>Bacteria</taxon>
        <taxon>Pseudomonadati</taxon>
        <taxon>Pseudomonadota</taxon>
        <taxon>Gammaproteobacteria</taxon>
        <taxon>Alteromonadales</taxon>
        <taxon>Alteromonadaceae</taxon>
        <taxon>Alishewanella</taxon>
    </lineage>
</organism>
<evidence type="ECO:0000256" key="3">
    <source>
        <dbReference type="ARBA" id="ARBA00022692"/>
    </source>
</evidence>
<keyword evidence="4 6" id="KW-0732">Signal</keyword>
<dbReference type="Gene3D" id="2.40.160.20">
    <property type="match status" value="1"/>
</dbReference>
<dbReference type="InterPro" id="IPR011250">
    <property type="entry name" value="OMP/PagP_B-barrel"/>
</dbReference>
<evidence type="ECO:0000256" key="5">
    <source>
        <dbReference type="ARBA" id="ARBA00023136"/>
    </source>
</evidence>
<feature type="chain" id="PRO_5046455322" description="Outer membrane protein beta-barrel domain-containing protein" evidence="6">
    <location>
        <begin position="25"/>
        <end position="195"/>
    </location>
</feature>
<dbReference type="InterPro" id="IPR027385">
    <property type="entry name" value="Beta-barrel_OMP"/>
</dbReference>